<name>A0A399E8C7_9DEIN</name>
<gene>
    <name evidence="1" type="ORF">Mcate_00563</name>
</gene>
<proteinExistence type="predicted"/>
<dbReference type="RefSeq" id="WP_119361460.1">
    <property type="nucleotide sequence ID" value="NZ_QWKX01000009.1"/>
</dbReference>
<evidence type="ECO:0000313" key="1">
    <source>
        <dbReference type="EMBL" id="RIH79050.1"/>
    </source>
</evidence>
<dbReference type="Proteomes" id="UP000266089">
    <property type="component" value="Unassembled WGS sequence"/>
</dbReference>
<sequence length="307" mass="34100">MLTAKAQSYKYKRGKYRVPEVAKAAGPQQMGATGDGSYLTLFGRNWAAILNKKTQQVELYGETPTGWEQVPIPPIAHPTRECRHLALAFDQSARHVFAYEVGEQIFIRQWDALLGEFVYRGPFVGVDPVLINDAEVNYFVPDSDVLLLYLTPDRKSLKMRVQRQLYAIEHHIESYATPKTLDILAPLGYQWQAEGDGLNVRSEMYPVYISEMAASGAVSPPTTWDYIPIVLIQNLNEIAASGAVSPPTTWDYIPIVLIQNLNEIAASGAVSPPTTWNYPLVVMVYNGGVDVAASASVSAPVQWNYYV</sequence>
<dbReference type="AlphaFoldDB" id="A0A399E8C7"/>
<accession>A0A399E8C7</accession>
<organism evidence="1 2">
    <name type="scientific">Meiothermus taiwanensis</name>
    <dbReference type="NCBI Taxonomy" id="172827"/>
    <lineage>
        <taxon>Bacteria</taxon>
        <taxon>Thermotogati</taxon>
        <taxon>Deinococcota</taxon>
        <taxon>Deinococci</taxon>
        <taxon>Thermales</taxon>
        <taxon>Thermaceae</taxon>
        <taxon>Meiothermus</taxon>
    </lineage>
</organism>
<dbReference type="EMBL" id="QWKX01000009">
    <property type="protein sequence ID" value="RIH79050.1"/>
    <property type="molecule type" value="Genomic_DNA"/>
</dbReference>
<evidence type="ECO:0000313" key="2">
    <source>
        <dbReference type="Proteomes" id="UP000266089"/>
    </source>
</evidence>
<dbReference type="OrthoDB" id="30264at2"/>
<reference evidence="1 2" key="1">
    <citation type="submission" date="2018-08" db="EMBL/GenBank/DDBJ databases">
        <title>Meiothermus cateniformans JCM 15151 genome sequencing project.</title>
        <authorList>
            <person name="Da Costa M.S."/>
            <person name="Albuquerque L."/>
            <person name="Raposo P."/>
            <person name="Froufe H.J.C."/>
            <person name="Barroso C.S."/>
            <person name="Egas C."/>
        </authorList>
    </citation>
    <scope>NUCLEOTIDE SEQUENCE [LARGE SCALE GENOMIC DNA]</scope>
    <source>
        <strain evidence="1 2">JCM 15151</strain>
    </source>
</reference>
<protein>
    <submittedName>
        <fullName evidence="1">Uncharacterized protein</fullName>
    </submittedName>
</protein>
<comment type="caution">
    <text evidence="1">The sequence shown here is derived from an EMBL/GenBank/DDBJ whole genome shotgun (WGS) entry which is preliminary data.</text>
</comment>